<keyword evidence="2" id="KW-1185">Reference proteome</keyword>
<name>A0A1I4AU69_9LACT</name>
<dbReference type="Proteomes" id="UP000199589">
    <property type="component" value="Unassembled WGS sequence"/>
</dbReference>
<reference evidence="2" key="1">
    <citation type="submission" date="2016-10" db="EMBL/GenBank/DDBJ databases">
        <authorList>
            <person name="Varghese N."/>
            <person name="Submissions S."/>
        </authorList>
    </citation>
    <scope>NUCLEOTIDE SEQUENCE [LARGE SCALE GENOMIC DNA]</scope>
    <source>
        <strain evidence="2">DSM 16108</strain>
    </source>
</reference>
<organism evidence="1 2">
    <name type="scientific">Marinilactibacillus piezotolerans</name>
    <dbReference type="NCBI Taxonomy" id="258723"/>
    <lineage>
        <taxon>Bacteria</taxon>
        <taxon>Bacillati</taxon>
        <taxon>Bacillota</taxon>
        <taxon>Bacilli</taxon>
        <taxon>Lactobacillales</taxon>
        <taxon>Carnobacteriaceae</taxon>
        <taxon>Marinilactibacillus</taxon>
    </lineage>
</organism>
<sequence length="36" mass="4153">MKKKYLFPIATTIFLMTPMFSSLEVKAASEKTEELK</sequence>
<dbReference type="EMBL" id="FOSJ01000055">
    <property type="protein sequence ID" value="SFK59487.1"/>
    <property type="molecule type" value="Genomic_DNA"/>
</dbReference>
<proteinExistence type="predicted"/>
<gene>
    <name evidence="1" type="ORF">SAMN04488569_10558</name>
</gene>
<protein>
    <submittedName>
        <fullName evidence="1">Uncharacterized protein</fullName>
    </submittedName>
</protein>
<evidence type="ECO:0000313" key="1">
    <source>
        <dbReference type="EMBL" id="SFK59487.1"/>
    </source>
</evidence>
<accession>A0A1I4AU69</accession>
<dbReference type="AlphaFoldDB" id="A0A1I4AU69"/>
<evidence type="ECO:0000313" key="2">
    <source>
        <dbReference type="Proteomes" id="UP000199589"/>
    </source>
</evidence>